<name>A0A4Z0HA75_9ACTN</name>
<dbReference type="PANTHER" id="PTHR48228:SF4">
    <property type="entry name" value="BLR3030 PROTEIN"/>
    <property type="match status" value="1"/>
</dbReference>
<feature type="compositionally biased region" description="Basic and acidic residues" evidence="1">
    <location>
        <begin position="506"/>
        <end position="515"/>
    </location>
</feature>
<reference evidence="2 3" key="1">
    <citation type="submission" date="2019-03" db="EMBL/GenBank/DDBJ databases">
        <authorList>
            <person name="Gonzalez-Pimentel J.L."/>
        </authorList>
    </citation>
    <scope>NUCLEOTIDE SEQUENCE [LARGE SCALE GENOMIC DNA]</scope>
    <source>
        <strain evidence="2 3">JCM 31289</strain>
    </source>
</reference>
<dbReference type="SUPFAM" id="SSF89796">
    <property type="entry name" value="CoA-transferase family III (CaiB/BaiF)"/>
    <property type="match status" value="2"/>
</dbReference>
<dbReference type="AlphaFoldDB" id="A0A4Z0HA75"/>
<dbReference type="InterPro" id="IPR044855">
    <property type="entry name" value="CoA-Trfase_III_dom3_sf"/>
</dbReference>
<dbReference type="Gene3D" id="3.30.1540.10">
    <property type="entry name" value="formyl-coa transferase, domain 3"/>
    <property type="match status" value="1"/>
</dbReference>
<dbReference type="InterPro" id="IPR003673">
    <property type="entry name" value="CoA-Trfase_fam_III"/>
</dbReference>
<sequence length="535" mass="55962">MITSPGAEDAAPVWAALGGDPALPAAMEQSTVGPVLAARLPVQRLARATVAVCALAAAELSAARAADRTSVPRVRVEDGAVATAFLSERRLRIDGRALTNFAPLSRFWRTADGWVRTHANYPHHRARLLAALGLHGGGSGAGDRRSEEALVDRVAAELAGRRAADVEEAVYAAGGLAVAVRTPEEWARHPQGALVAARPLLARERIDSAAPRPRTPASPAAPAAGLRVLDLTRVTAGPVATRTLALLGADVLRIDAPELPESADAHADTGFGKRSTVLHLGRRTDRAVFEELLSAADLVVTGYRPGALDRFGLTPEALGERRPGLVIGQLSAWGEGGPWHRRRGFDSVVQAACGIAMIEADPADPDGRPGVLPAQALDHGTGYLLAAAALRAVTDQYAEGGTRTVRLALAQTAAWLTGGTLAGPTPYASARPPAEGRAEDQERYLDELDGPLGRMRYALSPVDFDGGPTRWARPPGPWGTDPARWEAGPAHRGSARGQACATPVREGAEPDRGARGELPVPRAAGTLPSPGTDRR</sequence>
<evidence type="ECO:0000256" key="1">
    <source>
        <dbReference type="SAM" id="MobiDB-lite"/>
    </source>
</evidence>
<dbReference type="OrthoDB" id="9058532at2"/>
<comment type="caution">
    <text evidence="2">The sequence shown here is derived from an EMBL/GenBank/DDBJ whole genome shotgun (WGS) entry which is preliminary data.</text>
</comment>
<organism evidence="2 3">
    <name type="scientific">Streptomyces palmae</name>
    <dbReference type="NCBI Taxonomy" id="1701085"/>
    <lineage>
        <taxon>Bacteria</taxon>
        <taxon>Bacillati</taxon>
        <taxon>Actinomycetota</taxon>
        <taxon>Actinomycetes</taxon>
        <taxon>Kitasatosporales</taxon>
        <taxon>Streptomycetaceae</taxon>
        <taxon>Streptomyces</taxon>
    </lineage>
</organism>
<dbReference type="InterPro" id="IPR050509">
    <property type="entry name" value="CoA-transferase_III"/>
</dbReference>
<evidence type="ECO:0008006" key="4">
    <source>
        <dbReference type="Google" id="ProtNLM"/>
    </source>
</evidence>
<dbReference type="Pfam" id="PF02515">
    <property type="entry name" value="CoA_transf_3"/>
    <property type="match status" value="2"/>
</dbReference>
<dbReference type="RefSeq" id="WP_135339285.1">
    <property type="nucleotide sequence ID" value="NZ_JBHLTX010000025.1"/>
</dbReference>
<protein>
    <recommendedName>
        <fullName evidence="4">CoA transferase</fullName>
    </recommendedName>
</protein>
<dbReference type="PANTHER" id="PTHR48228">
    <property type="entry name" value="SUCCINYL-COA--D-CITRAMALATE COA-TRANSFERASE"/>
    <property type="match status" value="1"/>
</dbReference>
<keyword evidence="3" id="KW-1185">Reference proteome</keyword>
<dbReference type="InterPro" id="IPR023606">
    <property type="entry name" value="CoA-Trfase_III_dom_1_sf"/>
</dbReference>
<dbReference type="EMBL" id="SRID01000102">
    <property type="protein sequence ID" value="TGB09577.1"/>
    <property type="molecule type" value="Genomic_DNA"/>
</dbReference>
<dbReference type="Proteomes" id="UP000297948">
    <property type="component" value="Unassembled WGS sequence"/>
</dbReference>
<gene>
    <name evidence="2" type="ORF">E4099_13570</name>
</gene>
<dbReference type="GO" id="GO:0003824">
    <property type="term" value="F:catalytic activity"/>
    <property type="evidence" value="ECO:0007669"/>
    <property type="project" value="InterPro"/>
</dbReference>
<dbReference type="Gene3D" id="3.40.50.10540">
    <property type="entry name" value="Crotonobetainyl-coa:carnitine coa-transferase, domain 1"/>
    <property type="match status" value="2"/>
</dbReference>
<evidence type="ECO:0000313" key="3">
    <source>
        <dbReference type="Proteomes" id="UP000297948"/>
    </source>
</evidence>
<accession>A0A4Z0HA75</accession>
<feature type="region of interest" description="Disordered" evidence="1">
    <location>
        <begin position="475"/>
        <end position="535"/>
    </location>
</feature>
<proteinExistence type="predicted"/>
<evidence type="ECO:0000313" key="2">
    <source>
        <dbReference type="EMBL" id="TGB09577.1"/>
    </source>
</evidence>